<dbReference type="GO" id="GO:0003886">
    <property type="term" value="F:DNA (cytosine-5-)-methyltransferase activity"/>
    <property type="evidence" value="ECO:0007669"/>
    <property type="project" value="UniProtKB-EC"/>
</dbReference>
<dbReference type="InterPro" id="IPR029063">
    <property type="entry name" value="SAM-dependent_MTases_sf"/>
</dbReference>
<evidence type="ECO:0000256" key="6">
    <source>
        <dbReference type="RuleBase" id="RU000416"/>
    </source>
</evidence>
<dbReference type="PATRIC" id="fig|1341157.4.peg.1350"/>
<dbReference type="RefSeq" id="WP_037298474.1">
    <property type="nucleotide sequence ID" value="NZ_ATAX01000022.1"/>
</dbReference>
<comment type="caution">
    <text evidence="8">The sequence shown here is derived from an EMBL/GenBank/DDBJ whole genome shotgun (WGS) entry which is preliminary data.</text>
</comment>
<dbReference type="GO" id="GO:0032259">
    <property type="term" value="P:methylation"/>
    <property type="evidence" value="ECO:0007669"/>
    <property type="project" value="UniProtKB-KW"/>
</dbReference>
<evidence type="ECO:0000256" key="1">
    <source>
        <dbReference type="ARBA" id="ARBA00022603"/>
    </source>
</evidence>
<evidence type="ECO:0000313" key="9">
    <source>
        <dbReference type="Proteomes" id="UP000019365"/>
    </source>
</evidence>
<organism evidence="8 9">
    <name type="scientific">Ruminococcus flavefaciens 007c</name>
    <dbReference type="NCBI Taxonomy" id="1341157"/>
    <lineage>
        <taxon>Bacteria</taxon>
        <taxon>Bacillati</taxon>
        <taxon>Bacillota</taxon>
        <taxon>Clostridia</taxon>
        <taxon>Eubacteriales</taxon>
        <taxon>Oscillospiraceae</taxon>
        <taxon>Ruminococcus</taxon>
    </lineage>
</organism>
<evidence type="ECO:0000256" key="2">
    <source>
        <dbReference type="ARBA" id="ARBA00022679"/>
    </source>
</evidence>
<dbReference type="eggNOG" id="COG0270">
    <property type="taxonomic scope" value="Bacteria"/>
</dbReference>
<protein>
    <recommendedName>
        <fullName evidence="7">Cytosine-specific methyltransferase</fullName>
        <ecNumber evidence="7">2.1.1.37</ecNumber>
    </recommendedName>
</protein>
<evidence type="ECO:0000256" key="7">
    <source>
        <dbReference type="RuleBase" id="RU000417"/>
    </source>
</evidence>
<dbReference type="Gene3D" id="3.40.50.150">
    <property type="entry name" value="Vaccinia Virus protein VP39"/>
    <property type="match status" value="1"/>
</dbReference>
<dbReference type="PANTHER" id="PTHR10629:SF52">
    <property type="entry name" value="DNA (CYTOSINE-5)-METHYLTRANSFERASE 1"/>
    <property type="match status" value="1"/>
</dbReference>
<dbReference type="GO" id="GO:0009307">
    <property type="term" value="P:DNA restriction-modification system"/>
    <property type="evidence" value="ECO:0007669"/>
    <property type="project" value="UniProtKB-KW"/>
</dbReference>
<evidence type="ECO:0000313" key="8">
    <source>
        <dbReference type="EMBL" id="EWM53988.1"/>
    </source>
</evidence>
<keyword evidence="9" id="KW-1185">Reference proteome</keyword>
<dbReference type="Gene3D" id="3.90.120.10">
    <property type="entry name" value="DNA Methylase, subunit A, domain 2"/>
    <property type="match status" value="1"/>
</dbReference>
<dbReference type="NCBIfam" id="TIGR00675">
    <property type="entry name" value="dcm"/>
    <property type="match status" value="1"/>
</dbReference>
<evidence type="ECO:0000256" key="4">
    <source>
        <dbReference type="ARBA" id="ARBA00022747"/>
    </source>
</evidence>
<comment type="catalytic activity">
    <reaction evidence="7">
        <text>a 2'-deoxycytidine in DNA + S-adenosyl-L-methionine = a 5-methyl-2'-deoxycytidine in DNA + S-adenosyl-L-homocysteine + H(+)</text>
        <dbReference type="Rhea" id="RHEA:13681"/>
        <dbReference type="Rhea" id="RHEA-COMP:11369"/>
        <dbReference type="Rhea" id="RHEA-COMP:11370"/>
        <dbReference type="ChEBI" id="CHEBI:15378"/>
        <dbReference type="ChEBI" id="CHEBI:57856"/>
        <dbReference type="ChEBI" id="CHEBI:59789"/>
        <dbReference type="ChEBI" id="CHEBI:85452"/>
        <dbReference type="ChEBI" id="CHEBI:85454"/>
        <dbReference type="EC" id="2.1.1.37"/>
    </reaction>
</comment>
<dbReference type="InterPro" id="IPR050390">
    <property type="entry name" value="C5-Methyltransferase"/>
</dbReference>
<dbReference type="OrthoDB" id="9813719at2"/>
<proteinExistence type="inferred from homology"/>
<keyword evidence="2 5" id="KW-0808">Transferase</keyword>
<dbReference type="GO" id="GO:0003677">
    <property type="term" value="F:DNA binding"/>
    <property type="evidence" value="ECO:0007669"/>
    <property type="project" value="TreeGrafter"/>
</dbReference>
<feature type="active site" evidence="5">
    <location>
        <position position="128"/>
    </location>
</feature>
<dbReference type="SUPFAM" id="SSF53335">
    <property type="entry name" value="S-adenosyl-L-methionine-dependent methyltransferases"/>
    <property type="match status" value="1"/>
</dbReference>
<dbReference type="EC" id="2.1.1.37" evidence="7"/>
<evidence type="ECO:0000256" key="3">
    <source>
        <dbReference type="ARBA" id="ARBA00022691"/>
    </source>
</evidence>
<dbReference type="PRINTS" id="PR00105">
    <property type="entry name" value="C5METTRFRASE"/>
</dbReference>
<dbReference type="GO" id="GO:0044027">
    <property type="term" value="P:negative regulation of gene expression via chromosomal CpG island methylation"/>
    <property type="evidence" value="ECO:0007669"/>
    <property type="project" value="TreeGrafter"/>
</dbReference>
<dbReference type="InterPro" id="IPR001525">
    <property type="entry name" value="C5_MeTfrase"/>
</dbReference>
<reference evidence="8 9" key="1">
    <citation type="journal article" date="2014" name="PLoS ONE">
        <title>Rumen cellulosomics: divergent fiber-degrading strategies revealed by comparative genome-wide analysis of six ruminococcal strains.</title>
        <authorList>
            <person name="Dassa B."/>
            <person name="Borovok I."/>
            <person name="Ruimy-Israeli V."/>
            <person name="Lamed R."/>
            <person name="Flint H.J."/>
            <person name="Duncan S.H."/>
            <person name="Henrissat B."/>
            <person name="Coutinho P."/>
            <person name="Morrison M."/>
            <person name="Mosoni P."/>
            <person name="Yeoman C.J."/>
            <person name="White B.A."/>
            <person name="Bayer E.A."/>
        </authorList>
    </citation>
    <scope>NUCLEOTIDE SEQUENCE [LARGE SCALE GENOMIC DNA]</scope>
    <source>
        <strain evidence="8 9">007c</strain>
    </source>
</reference>
<sequence>MSASSVQHRYNFIDLFAGAGGLSEGFVQAGFKPIAHVEMNEFAAKTLETRSAYYYLKETNNLSIYTKYLSGKITRDQFMEHIPASITKTIIHETMSDKTLPGIFKTIDGIMKIKGINSVDVVIGGPPCQAYSLVGRAQSSHMDTPMSEDPRNFLYKLYGRFLKKYQPKMFVFENVMGIISANGGSTWKNIQKYLKRIGYEIECREQHASYFGVLQNRRRMIIVGWLKNSGLKYPDFIEIKTNSVVNDLFKDLPKLLPGESSDKYSKTKASNYVTESGIRTSSDVLTLHSSRNNNDRDISIYRRAIELWNDGHKRLNYNDLPEELKTHKNRHSFTDRFKVVEGDEAYCHTILAHLSKDGHYFIHPDINQHRSITVREAARIQSFPDSYFFEGPRTAQYIQIGNAVPPIMAKGIAMGIFKELYEGDNSETQSTA</sequence>
<name>W7UJJ1_RUMFL</name>
<keyword evidence="3 5" id="KW-0949">S-adenosyl-L-methionine</keyword>
<gene>
    <name evidence="8" type="ORF">RF007C_03495</name>
</gene>
<comment type="similarity">
    <text evidence="5 6">Belongs to the class I-like SAM-binding methyltransferase superfamily. C5-methyltransferase family.</text>
</comment>
<dbReference type="Pfam" id="PF00145">
    <property type="entry name" value="DNA_methylase"/>
    <property type="match status" value="2"/>
</dbReference>
<dbReference type="InterPro" id="IPR018117">
    <property type="entry name" value="C5_DNA_meth_AS"/>
</dbReference>
<dbReference type="PANTHER" id="PTHR10629">
    <property type="entry name" value="CYTOSINE-SPECIFIC METHYLTRANSFERASE"/>
    <property type="match status" value="1"/>
</dbReference>
<dbReference type="EMBL" id="ATAX01000022">
    <property type="protein sequence ID" value="EWM53988.1"/>
    <property type="molecule type" value="Genomic_DNA"/>
</dbReference>
<dbReference type="PROSITE" id="PS51679">
    <property type="entry name" value="SAM_MT_C5"/>
    <property type="match status" value="1"/>
</dbReference>
<keyword evidence="1 5" id="KW-0489">Methyltransferase</keyword>
<dbReference type="AlphaFoldDB" id="W7UJJ1"/>
<keyword evidence="4" id="KW-0680">Restriction system</keyword>
<accession>W7UJJ1</accession>
<dbReference type="PROSITE" id="PS00094">
    <property type="entry name" value="C5_MTASE_1"/>
    <property type="match status" value="1"/>
</dbReference>
<evidence type="ECO:0000256" key="5">
    <source>
        <dbReference type="PROSITE-ProRule" id="PRU01016"/>
    </source>
</evidence>
<dbReference type="Proteomes" id="UP000019365">
    <property type="component" value="Unassembled WGS sequence"/>
</dbReference>